<dbReference type="Proteomes" id="UP001174694">
    <property type="component" value="Unassembled WGS sequence"/>
</dbReference>
<proteinExistence type="predicted"/>
<dbReference type="AlphaFoldDB" id="A0AA38VH94"/>
<accession>A0AA38VH94</accession>
<evidence type="ECO:0000313" key="2">
    <source>
        <dbReference type="Proteomes" id="UP001174694"/>
    </source>
</evidence>
<organism evidence="1 2">
    <name type="scientific">Pleurostoma richardsiae</name>
    <dbReference type="NCBI Taxonomy" id="41990"/>
    <lineage>
        <taxon>Eukaryota</taxon>
        <taxon>Fungi</taxon>
        <taxon>Dikarya</taxon>
        <taxon>Ascomycota</taxon>
        <taxon>Pezizomycotina</taxon>
        <taxon>Sordariomycetes</taxon>
        <taxon>Sordariomycetidae</taxon>
        <taxon>Calosphaeriales</taxon>
        <taxon>Pleurostomataceae</taxon>
        <taxon>Pleurostoma</taxon>
    </lineage>
</organism>
<dbReference type="PROSITE" id="PS50044">
    <property type="entry name" value="SIGMA54_3"/>
    <property type="match status" value="1"/>
</dbReference>
<name>A0AA38VH94_9PEZI</name>
<gene>
    <name evidence="1" type="ORF">NKR23_g7062</name>
</gene>
<dbReference type="EMBL" id="JANBVO010000021">
    <property type="protein sequence ID" value="KAJ9142765.1"/>
    <property type="molecule type" value="Genomic_DNA"/>
</dbReference>
<reference evidence="1" key="1">
    <citation type="submission" date="2022-07" db="EMBL/GenBank/DDBJ databases">
        <title>Fungi with potential for degradation of polypropylene.</title>
        <authorList>
            <person name="Gostincar C."/>
        </authorList>
    </citation>
    <scope>NUCLEOTIDE SEQUENCE</scope>
    <source>
        <strain evidence="1">EXF-13308</strain>
    </source>
</reference>
<comment type="caution">
    <text evidence="1">The sequence shown here is derived from an EMBL/GenBank/DDBJ whole genome shotgun (WGS) entry which is preliminary data.</text>
</comment>
<protein>
    <submittedName>
        <fullName evidence="1">Pentatricopeptide repeat domain-containing protein</fullName>
    </submittedName>
</protein>
<keyword evidence="2" id="KW-1185">Reference proteome</keyword>
<evidence type="ECO:0000313" key="1">
    <source>
        <dbReference type="EMBL" id="KAJ9142765.1"/>
    </source>
</evidence>
<sequence length="564" mass="63694">MITTKDSEVQAKLQSLYAASIHRNMYDELIPHLYAIGESSLAQSWRKLLQNFDDKPTSLASRPFLRYLATYWPMEPLSEEELAIIGSTEEIPEDEEYAFLDGEESLRQLMNRVHGMTFGIHEKSYNDKLGAKWFATTWVPLDFAISAVRALGVDGIGPLSLQSIALRENDLEGIRRRLDQLEAMQISLGTSKYVKAVRHLVAINDFETLQALLHSDLHPDVFDDQEMQAQLLASCSAAGDWDKYRLVLVVRSAVSMESLMVASNRLLLACLRDEGRRMALTVLEEMDSRGIQIFPSSSQEMSKCIVRNVPFKITDNGMDVDFYLALCHRLAVTRFPPPVLAWQKLLVHLDKLDRLDDLEKLCLEAVRVYVQQGTSEHSAINVYKLDVPDVMRKQSPYADFVPLPSDLSLGHPDHPLRQIFDSRMVAAIAGSGFRGEIHKFRSTLRRKAHLDDPVSFHFARGVRLLAICRDKGLHFDIRAIQAAVIECIVKLYGPLSRNAPQWLRHSRSANVYTVAEIKKLCDLAWGSDLLPSVADLEAAIEKAERDALLKAKSGPLLIRRVRAH</sequence>